<keyword evidence="2" id="KW-1185">Reference proteome</keyword>
<reference evidence="1 2" key="1">
    <citation type="submission" date="2021-08" db="EMBL/GenBank/DDBJ databases">
        <title>The highly contiguous genome resource for Trichoderma semiorbis FJ059, a fungal antagonistic to plant pathogens.</title>
        <authorList>
            <person name="Liu T."/>
        </authorList>
    </citation>
    <scope>NUCLEOTIDE SEQUENCE [LARGE SCALE GENOMIC DNA]</scope>
    <source>
        <strain evidence="1 2">FJ059</strain>
    </source>
</reference>
<sequence>MNQPKSTEWQIVEGTGLSLIQQSAGATPAIIPINDSTVPQCLRPARPPTEHEYVSQPIGWLRRLGPSSTVYWDILISRSTFESSQEPHVLQNRSSDKSNFDTKHRTARGWVHPPAVPVNLCVTIYPYDEMKSTN</sequence>
<accession>A0A9P8KTE8</accession>
<gene>
    <name evidence="1" type="ORF">TsFJ059_009256</name>
</gene>
<organism evidence="1 2">
    <name type="scientific">Trichoderma semiorbis</name>
    <dbReference type="NCBI Taxonomy" id="1491008"/>
    <lineage>
        <taxon>Eukaryota</taxon>
        <taxon>Fungi</taxon>
        <taxon>Dikarya</taxon>
        <taxon>Ascomycota</taxon>
        <taxon>Pezizomycotina</taxon>
        <taxon>Sordariomycetes</taxon>
        <taxon>Hypocreomycetidae</taxon>
        <taxon>Hypocreales</taxon>
        <taxon>Hypocreaceae</taxon>
        <taxon>Trichoderma</taxon>
    </lineage>
</organism>
<comment type="caution">
    <text evidence="1">The sequence shown here is derived from an EMBL/GenBank/DDBJ whole genome shotgun (WGS) entry which is preliminary data.</text>
</comment>
<evidence type="ECO:0000313" key="1">
    <source>
        <dbReference type="EMBL" id="KAH0525846.1"/>
    </source>
</evidence>
<dbReference type="EMBL" id="JAIMJC010000004">
    <property type="protein sequence ID" value="KAH0525846.1"/>
    <property type="molecule type" value="Genomic_DNA"/>
</dbReference>
<dbReference type="EMBL" id="JAIMJC010000004">
    <property type="protein sequence ID" value="KAH0525845.1"/>
    <property type="molecule type" value="Genomic_DNA"/>
</dbReference>
<dbReference type="AlphaFoldDB" id="A0A9P8KTE8"/>
<dbReference type="Proteomes" id="UP000826573">
    <property type="component" value="Unassembled WGS sequence"/>
</dbReference>
<evidence type="ECO:0000313" key="2">
    <source>
        <dbReference type="Proteomes" id="UP000826573"/>
    </source>
</evidence>
<name>A0A9P8KTE8_9HYPO</name>
<protein>
    <submittedName>
        <fullName evidence="1">Uncharacterized protein</fullName>
    </submittedName>
</protein>
<proteinExistence type="predicted"/>